<dbReference type="Proteomes" id="UP000054653">
    <property type="component" value="Unassembled WGS sequence"/>
</dbReference>
<keyword evidence="2" id="KW-1185">Reference proteome</keyword>
<protein>
    <submittedName>
        <fullName evidence="1">Uncharacterized protein</fullName>
    </submittedName>
</protein>
<comment type="caution">
    <text evidence="1">The sequence shown here is derived from an EMBL/GenBank/DDBJ whole genome shotgun (WGS) entry which is preliminary data.</text>
</comment>
<dbReference type="EMBL" id="JYDI01000238">
    <property type="protein sequence ID" value="KRY47567.1"/>
    <property type="molecule type" value="Genomic_DNA"/>
</dbReference>
<evidence type="ECO:0000313" key="1">
    <source>
        <dbReference type="EMBL" id="KRY47567.1"/>
    </source>
</evidence>
<reference evidence="1 2" key="1">
    <citation type="submission" date="2015-01" db="EMBL/GenBank/DDBJ databases">
        <title>Evolution of Trichinella species and genotypes.</title>
        <authorList>
            <person name="Korhonen P.K."/>
            <person name="Edoardo P."/>
            <person name="Giuseppe L.R."/>
            <person name="Gasser R.B."/>
        </authorList>
    </citation>
    <scope>NUCLEOTIDE SEQUENCE [LARGE SCALE GENOMIC DNA]</scope>
    <source>
        <strain evidence="1">ISS120</strain>
    </source>
</reference>
<dbReference type="AlphaFoldDB" id="A0A0V1CE02"/>
<gene>
    <name evidence="1" type="ORF">T03_13947</name>
</gene>
<evidence type="ECO:0000313" key="2">
    <source>
        <dbReference type="Proteomes" id="UP000054653"/>
    </source>
</evidence>
<sequence>MCVRHRKIFHESFDCILIFQASHLDENNNGWHVSRINLHHSELIITRNINKRLMANKSDICINNLSFNF</sequence>
<proteinExistence type="predicted"/>
<accession>A0A0V1CE02</accession>
<organism evidence="1 2">
    <name type="scientific">Trichinella britovi</name>
    <name type="common">Parasitic roundworm</name>
    <dbReference type="NCBI Taxonomy" id="45882"/>
    <lineage>
        <taxon>Eukaryota</taxon>
        <taxon>Metazoa</taxon>
        <taxon>Ecdysozoa</taxon>
        <taxon>Nematoda</taxon>
        <taxon>Enoplea</taxon>
        <taxon>Dorylaimia</taxon>
        <taxon>Trichinellida</taxon>
        <taxon>Trichinellidae</taxon>
        <taxon>Trichinella</taxon>
    </lineage>
</organism>
<name>A0A0V1CE02_TRIBR</name>